<gene>
    <name evidence="1" type="ORF">CLUMA_CG013916</name>
</gene>
<sequence length="88" mass="10647">MEIIFKIFYCQYNIDWYRLKKIGNLVQCELLELADTNKIVEIVQHIATVNFSHVLFNQKYKPLLGHRHFLEVDFSEKYLSKGINLRWE</sequence>
<accession>A0A1J1IKF2</accession>
<evidence type="ECO:0000313" key="1">
    <source>
        <dbReference type="EMBL" id="CRL00656.1"/>
    </source>
</evidence>
<dbReference type="EMBL" id="CVRI01000054">
    <property type="protein sequence ID" value="CRL00656.1"/>
    <property type="molecule type" value="Genomic_DNA"/>
</dbReference>
<keyword evidence="2" id="KW-1185">Reference proteome</keyword>
<protein>
    <submittedName>
        <fullName evidence="1">CLUMA_CG013916, isoform A</fullName>
    </submittedName>
</protein>
<dbReference type="AlphaFoldDB" id="A0A1J1IKF2"/>
<organism evidence="1 2">
    <name type="scientific">Clunio marinus</name>
    <dbReference type="NCBI Taxonomy" id="568069"/>
    <lineage>
        <taxon>Eukaryota</taxon>
        <taxon>Metazoa</taxon>
        <taxon>Ecdysozoa</taxon>
        <taxon>Arthropoda</taxon>
        <taxon>Hexapoda</taxon>
        <taxon>Insecta</taxon>
        <taxon>Pterygota</taxon>
        <taxon>Neoptera</taxon>
        <taxon>Endopterygota</taxon>
        <taxon>Diptera</taxon>
        <taxon>Nematocera</taxon>
        <taxon>Chironomoidea</taxon>
        <taxon>Chironomidae</taxon>
        <taxon>Clunio</taxon>
    </lineage>
</organism>
<evidence type="ECO:0000313" key="2">
    <source>
        <dbReference type="Proteomes" id="UP000183832"/>
    </source>
</evidence>
<dbReference type="Proteomes" id="UP000183832">
    <property type="component" value="Unassembled WGS sequence"/>
</dbReference>
<proteinExistence type="predicted"/>
<reference evidence="1 2" key="1">
    <citation type="submission" date="2015-04" db="EMBL/GenBank/DDBJ databases">
        <authorList>
            <person name="Syromyatnikov M.Y."/>
            <person name="Popov V.N."/>
        </authorList>
    </citation>
    <scope>NUCLEOTIDE SEQUENCE [LARGE SCALE GENOMIC DNA]</scope>
</reference>
<name>A0A1J1IKF2_9DIPT</name>